<dbReference type="SUPFAM" id="SSF48452">
    <property type="entry name" value="TPR-like"/>
    <property type="match status" value="2"/>
</dbReference>
<evidence type="ECO:0000313" key="6">
    <source>
        <dbReference type="EMBL" id="TGG95925.1"/>
    </source>
</evidence>
<comment type="caution">
    <text evidence="6">The sequence shown here is derived from an EMBL/GenBank/DDBJ whole genome shotgun (WGS) entry which is preliminary data.</text>
</comment>
<evidence type="ECO:0000313" key="7">
    <source>
        <dbReference type="Proteomes" id="UP000297475"/>
    </source>
</evidence>
<dbReference type="Gene3D" id="1.25.40.10">
    <property type="entry name" value="Tetratricopeptide repeat domain"/>
    <property type="match status" value="3"/>
</dbReference>
<protein>
    <submittedName>
        <fullName evidence="6">Tetratricopeptide repeat protein</fullName>
    </submittedName>
</protein>
<evidence type="ECO:0000256" key="4">
    <source>
        <dbReference type="SAM" id="MobiDB-lite"/>
    </source>
</evidence>
<evidence type="ECO:0000256" key="1">
    <source>
        <dbReference type="ARBA" id="ARBA00022737"/>
    </source>
</evidence>
<proteinExistence type="predicted"/>
<dbReference type="InterPro" id="IPR051012">
    <property type="entry name" value="CellSynth/LPSAsmb/PSIAsmb"/>
</dbReference>
<evidence type="ECO:0000256" key="5">
    <source>
        <dbReference type="SAM" id="SignalP"/>
    </source>
</evidence>
<name>A0A4Z0WL18_9GAMM</name>
<feature type="repeat" description="TPR" evidence="3">
    <location>
        <begin position="398"/>
        <end position="431"/>
    </location>
</feature>
<evidence type="ECO:0000256" key="2">
    <source>
        <dbReference type="ARBA" id="ARBA00022803"/>
    </source>
</evidence>
<dbReference type="OrthoDB" id="9766710at2"/>
<keyword evidence="1" id="KW-0677">Repeat</keyword>
<feature type="signal peptide" evidence="5">
    <location>
        <begin position="1"/>
        <end position="24"/>
    </location>
</feature>
<sequence length="586" mass="66808">MKKFCIPLSTLFILLLWGCTTAPSAPDSDTSDDAAPAADSTLPTEPLSPPPVHYELDGSGFYRLLMSELALLNEEPEVALMLLGEAHEQYPRDRYILQRVAPLAAQMGNLPLSLRYFSHWTEVSPHDTDAWHGVWQLALADIDPDLAIDALQALLDLNPGYEFYTPFERLTEWEYPDLDRLYSAVTQSDLGQSDNPDVLLLLGFLAELQDDMTRAESYWHSLADQMQSRRDYYAYGEILTDLNASNGARIVLNAGTEVYPDEPRFYLQLARTWLQVDDQVTALEVLQAGLEHSPEAPALLRFAGELAFDQGRPEAEDLFTRLLDTPEYSAGHYYLGRLAQEDNEPERAFEHYHAISDTEWALGAMQQMIELLHASALPEVSARDLFAEQRDRFPDLIVEMTEVQGRYWYDIGNYEDAFHTFSLGLRVAPNDFYLLYMRALSAEPLDRLDDLEADLRLILDQDPDNTAALNALGYTLVDRTDRVDEAAPMIEQAYQQNPDSYAIKDSLGWLRFHQSRYDEAVEILAEALEMQGWENEDDEIVSHYIEALWASGQQDKAKDIARQWLERHGFTERLQELANRLELNIP</sequence>
<dbReference type="Proteomes" id="UP000297475">
    <property type="component" value="Unassembled WGS sequence"/>
</dbReference>
<accession>A0A4Z0WL18</accession>
<feature type="compositionally biased region" description="Low complexity" evidence="4">
    <location>
        <begin position="26"/>
        <end position="45"/>
    </location>
</feature>
<dbReference type="InterPro" id="IPR019734">
    <property type="entry name" value="TPR_rpt"/>
</dbReference>
<dbReference type="PROSITE" id="PS50005">
    <property type="entry name" value="TPR"/>
    <property type="match status" value="1"/>
</dbReference>
<dbReference type="EMBL" id="SRMF01000001">
    <property type="protein sequence ID" value="TGG95925.1"/>
    <property type="molecule type" value="Genomic_DNA"/>
</dbReference>
<keyword evidence="2 3" id="KW-0802">TPR repeat</keyword>
<evidence type="ECO:0000256" key="3">
    <source>
        <dbReference type="PROSITE-ProRule" id="PRU00339"/>
    </source>
</evidence>
<organism evidence="6 7">
    <name type="scientific">Natronospirillum operosum</name>
    <dbReference type="NCBI Taxonomy" id="2759953"/>
    <lineage>
        <taxon>Bacteria</taxon>
        <taxon>Pseudomonadati</taxon>
        <taxon>Pseudomonadota</taxon>
        <taxon>Gammaproteobacteria</taxon>
        <taxon>Oceanospirillales</taxon>
        <taxon>Natronospirillaceae</taxon>
        <taxon>Natronospirillum</taxon>
    </lineage>
</organism>
<dbReference type="PANTHER" id="PTHR45586:SF1">
    <property type="entry name" value="LIPOPOLYSACCHARIDE ASSEMBLY PROTEIN B"/>
    <property type="match status" value="1"/>
</dbReference>
<gene>
    <name evidence="6" type="ORF">E4656_05875</name>
</gene>
<keyword evidence="5" id="KW-0732">Signal</keyword>
<keyword evidence="7" id="KW-1185">Reference proteome</keyword>
<reference evidence="6 7" key="1">
    <citation type="submission" date="2019-04" db="EMBL/GenBank/DDBJ databases">
        <title>Natronospirillum operosus gen. nov., sp. nov., a haloalkaliphilic satellite isolated from decaying biomass of laboratory culture of cyanobacterium Geitlerinema sp. and proposal of Natronospirillaceae fam. nov. and Saccharospirillaceae fam. nov.</title>
        <authorList>
            <person name="Kevbrin V."/>
            <person name="Boltyanskaya Y."/>
            <person name="Koziaeva V."/>
            <person name="Grouzdev D.S."/>
            <person name="Park M."/>
            <person name="Cho J."/>
        </authorList>
    </citation>
    <scope>NUCLEOTIDE SEQUENCE [LARGE SCALE GENOMIC DNA]</scope>
    <source>
        <strain evidence="6 7">G-116</strain>
    </source>
</reference>
<feature type="chain" id="PRO_5021421679" evidence="5">
    <location>
        <begin position="25"/>
        <end position="586"/>
    </location>
</feature>
<dbReference type="AlphaFoldDB" id="A0A4Z0WL18"/>
<dbReference type="InterPro" id="IPR011990">
    <property type="entry name" value="TPR-like_helical_dom_sf"/>
</dbReference>
<feature type="region of interest" description="Disordered" evidence="4">
    <location>
        <begin position="26"/>
        <end position="50"/>
    </location>
</feature>
<dbReference type="PANTHER" id="PTHR45586">
    <property type="entry name" value="TPR REPEAT-CONTAINING PROTEIN PA4667"/>
    <property type="match status" value="1"/>
</dbReference>
<dbReference type="Pfam" id="PF14559">
    <property type="entry name" value="TPR_19"/>
    <property type="match status" value="1"/>
</dbReference>
<dbReference type="RefSeq" id="WP_135481984.1">
    <property type="nucleotide sequence ID" value="NZ_SRMF01000001.1"/>
</dbReference>